<keyword evidence="7" id="KW-0732">Signal</keyword>
<name>A0A411HNX5_9GAMM</name>
<dbReference type="CDD" id="cd06782">
    <property type="entry name" value="cpPDZ_CPP-like"/>
    <property type="match status" value="1"/>
</dbReference>
<feature type="domain" description="PDZ" evidence="8">
    <location>
        <begin position="97"/>
        <end position="165"/>
    </location>
</feature>
<dbReference type="GO" id="GO:0030288">
    <property type="term" value="C:outer membrane-bounded periplasmic space"/>
    <property type="evidence" value="ECO:0007669"/>
    <property type="project" value="TreeGrafter"/>
</dbReference>
<keyword evidence="4 5" id="KW-0720">Serine protease</keyword>
<dbReference type="SMART" id="SM00228">
    <property type="entry name" value="PDZ"/>
    <property type="match status" value="1"/>
</dbReference>
<sequence>MLFRFMCAIFLGLTTLLAQADEKVAPVAPVADAKPPLKVASKDGVSLEDIRLFTTVFNLVKQAYVEPVDDKTLMQAAIHGLLAGLDPHSEYLESKAMEELSEDTNGSYVGLGVEVMASEGALRVIAPIDDTPAARAGIKPGDTIVRIDGKLITSENASQAVDMLRGKAGSEIVLSVLHEGASAPLEIKLVRETIRVASVRGRMLDPGYMYLRVAQFQSDTGAELKRIVAQLKQKNGTPRGAILDLRSNPGGLLTAAVEISDAFLEDGVIVTTKGRLKEADLSFSATPGDMLAGAPLVVLVDNGTASAAEIVSGALKDHGRALIMGRRTFGKGSVQTVLPLDESHAVKLTTARYYTPNGTSIQGTGILPDIELADLKLTARNAPAALISGERDLPRHLKGDQEKPDVAKPGDAAQAARDQLDDYALGEALNVLKSMAFQRKPVMPAALEKKG</sequence>
<gene>
    <name evidence="9" type="ORF">ELE36_18570</name>
</gene>
<organism evidence="9 10">
    <name type="scientific">Pseudolysobacter antarcticus</name>
    <dbReference type="NCBI Taxonomy" id="2511995"/>
    <lineage>
        <taxon>Bacteria</taxon>
        <taxon>Pseudomonadati</taxon>
        <taxon>Pseudomonadota</taxon>
        <taxon>Gammaproteobacteria</taxon>
        <taxon>Lysobacterales</taxon>
        <taxon>Rhodanobacteraceae</taxon>
        <taxon>Pseudolysobacter</taxon>
    </lineage>
</organism>
<dbReference type="GO" id="GO:0008236">
    <property type="term" value="F:serine-type peptidase activity"/>
    <property type="evidence" value="ECO:0007669"/>
    <property type="project" value="UniProtKB-KW"/>
</dbReference>
<dbReference type="InterPro" id="IPR055210">
    <property type="entry name" value="CtpA/B_N"/>
</dbReference>
<dbReference type="SUPFAM" id="SSF50156">
    <property type="entry name" value="PDZ domain-like"/>
    <property type="match status" value="1"/>
</dbReference>
<keyword evidence="2 5" id="KW-0645">Protease</keyword>
<proteinExistence type="inferred from homology"/>
<evidence type="ECO:0000256" key="3">
    <source>
        <dbReference type="ARBA" id="ARBA00022801"/>
    </source>
</evidence>
<dbReference type="CDD" id="cd07560">
    <property type="entry name" value="Peptidase_S41_CPP"/>
    <property type="match status" value="1"/>
</dbReference>
<dbReference type="FunFam" id="2.30.42.10:FF:000063">
    <property type="entry name" value="Peptidase, S41 family"/>
    <property type="match status" value="1"/>
</dbReference>
<accession>A0A411HNX5</accession>
<protein>
    <submittedName>
        <fullName evidence="9">S41 family peptidase</fullName>
    </submittedName>
</protein>
<dbReference type="RefSeq" id="WP_129835956.1">
    <property type="nucleotide sequence ID" value="NZ_CP035704.1"/>
</dbReference>
<dbReference type="Gene3D" id="2.30.42.10">
    <property type="match status" value="1"/>
</dbReference>
<dbReference type="PANTHER" id="PTHR32060:SF30">
    <property type="entry name" value="CARBOXY-TERMINAL PROCESSING PROTEASE CTPA"/>
    <property type="match status" value="1"/>
</dbReference>
<dbReference type="NCBIfam" id="TIGR00225">
    <property type="entry name" value="prc"/>
    <property type="match status" value="1"/>
</dbReference>
<dbReference type="GO" id="GO:0004175">
    <property type="term" value="F:endopeptidase activity"/>
    <property type="evidence" value="ECO:0007669"/>
    <property type="project" value="TreeGrafter"/>
</dbReference>
<dbReference type="InterPro" id="IPR036034">
    <property type="entry name" value="PDZ_sf"/>
</dbReference>
<dbReference type="EMBL" id="CP035704">
    <property type="protein sequence ID" value="QBB72208.1"/>
    <property type="molecule type" value="Genomic_DNA"/>
</dbReference>
<evidence type="ECO:0000313" key="10">
    <source>
        <dbReference type="Proteomes" id="UP000291562"/>
    </source>
</evidence>
<dbReference type="Pfam" id="PF13180">
    <property type="entry name" value="PDZ_2"/>
    <property type="match status" value="1"/>
</dbReference>
<evidence type="ECO:0000259" key="8">
    <source>
        <dbReference type="PROSITE" id="PS50106"/>
    </source>
</evidence>
<dbReference type="GO" id="GO:0006508">
    <property type="term" value="P:proteolysis"/>
    <property type="evidence" value="ECO:0007669"/>
    <property type="project" value="UniProtKB-KW"/>
</dbReference>
<dbReference type="InterPro" id="IPR001478">
    <property type="entry name" value="PDZ"/>
</dbReference>
<dbReference type="InterPro" id="IPR029045">
    <property type="entry name" value="ClpP/crotonase-like_dom_sf"/>
</dbReference>
<feature type="compositionally biased region" description="Basic and acidic residues" evidence="6">
    <location>
        <begin position="390"/>
        <end position="408"/>
    </location>
</feature>
<dbReference type="AlphaFoldDB" id="A0A411HNX5"/>
<keyword evidence="10" id="KW-1185">Reference proteome</keyword>
<evidence type="ECO:0000256" key="6">
    <source>
        <dbReference type="SAM" id="MobiDB-lite"/>
    </source>
</evidence>
<dbReference type="SUPFAM" id="SSF52096">
    <property type="entry name" value="ClpP/crotonase"/>
    <property type="match status" value="1"/>
</dbReference>
<keyword evidence="3 5" id="KW-0378">Hydrolase</keyword>
<dbReference type="InterPro" id="IPR005151">
    <property type="entry name" value="Tail-specific_protease"/>
</dbReference>
<dbReference type="Proteomes" id="UP000291562">
    <property type="component" value="Chromosome"/>
</dbReference>
<comment type="similarity">
    <text evidence="1 5">Belongs to the peptidase S41A family.</text>
</comment>
<dbReference type="FunFam" id="3.90.226.10:FF:000029">
    <property type="entry name" value="Peptidase, S41 family"/>
    <property type="match status" value="1"/>
</dbReference>
<dbReference type="Gene3D" id="3.90.226.10">
    <property type="entry name" value="2-enoyl-CoA Hydratase, Chain A, domain 1"/>
    <property type="match status" value="1"/>
</dbReference>
<evidence type="ECO:0000256" key="2">
    <source>
        <dbReference type="ARBA" id="ARBA00022670"/>
    </source>
</evidence>
<dbReference type="GO" id="GO:0007165">
    <property type="term" value="P:signal transduction"/>
    <property type="evidence" value="ECO:0007669"/>
    <property type="project" value="TreeGrafter"/>
</dbReference>
<dbReference type="KEGG" id="xbc:ELE36_18570"/>
<evidence type="ECO:0000256" key="1">
    <source>
        <dbReference type="ARBA" id="ARBA00009179"/>
    </source>
</evidence>
<feature type="chain" id="PRO_5019277271" evidence="7">
    <location>
        <begin position="21"/>
        <end position="451"/>
    </location>
</feature>
<feature type="signal peptide" evidence="7">
    <location>
        <begin position="1"/>
        <end position="20"/>
    </location>
</feature>
<evidence type="ECO:0000313" key="9">
    <source>
        <dbReference type="EMBL" id="QBB72208.1"/>
    </source>
</evidence>
<reference evidence="9 10" key="1">
    <citation type="submission" date="2019-01" db="EMBL/GenBank/DDBJ databases">
        <title>Pseudolysobacter antarctica gen. nov., sp. nov., isolated from Fildes Peninsula, Antarctica.</title>
        <authorList>
            <person name="Wei Z."/>
            <person name="Peng F."/>
        </authorList>
    </citation>
    <scope>NUCLEOTIDE SEQUENCE [LARGE SCALE GENOMIC DNA]</scope>
    <source>
        <strain evidence="9 10">AQ6-296</strain>
    </source>
</reference>
<dbReference type="InterPro" id="IPR004447">
    <property type="entry name" value="Peptidase_S41A"/>
</dbReference>
<dbReference type="OrthoDB" id="9812068at2"/>
<evidence type="ECO:0000256" key="5">
    <source>
        <dbReference type="RuleBase" id="RU004404"/>
    </source>
</evidence>
<evidence type="ECO:0000256" key="4">
    <source>
        <dbReference type="ARBA" id="ARBA00022825"/>
    </source>
</evidence>
<dbReference type="SMART" id="SM00245">
    <property type="entry name" value="TSPc"/>
    <property type="match status" value="1"/>
</dbReference>
<dbReference type="Gene3D" id="3.30.750.44">
    <property type="match status" value="1"/>
</dbReference>
<evidence type="ECO:0000256" key="7">
    <source>
        <dbReference type="SAM" id="SignalP"/>
    </source>
</evidence>
<dbReference type="Pfam" id="PF22694">
    <property type="entry name" value="CtpB_N-like"/>
    <property type="match status" value="1"/>
</dbReference>
<feature type="region of interest" description="Disordered" evidence="6">
    <location>
        <begin position="390"/>
        <end position="415"/>
    </location>
</feature>
<dbReference type="PROSITE" id="PS50106">
    <property type="entry name" value="PDZ"/>
    <property type="match status" value="1"/>
</dbReference>
<dbReference type="PANTHER" id="PTHR32060">
    <property type="entry name" value="TAIL-SPECIFIC PROTEASE"/>
    <property type="match status" value="1"/>
</dbReference>
<dbReference type="Pfam" id="PF03572">
    <property type="entry name" value="Peptidase_S41"/>
    <property type="match status" value="1"/>
</dbReference>